<evidence type="ECO:0000256" key="5">
    <source>
        <dbReference type="ARBA" id="ARBA00023157"/>
    </source>
</evidence>
<keyword evidence="5" id="KW-1015">Disulfide bond</keyword>
<dbReference type="SMART" id="SM01419">
    <property type="entry name" value="Thiol-ester_cl"/>
    <property type="match status" value="1"/>
</dbReference>
<evidence type="ECO:0000313" key="9">
    <source>
        <dbReference type="EMBL" id="KAK6295810.1"/>
    </source>
</evidence>
<dbReference type="SMART" id="SM01361">
    <property type="entry name" value="A2M_recep"/>
    <property type="match status" value="1"/>
</dbReference>
<dbReference type="SUPFAM" id="SSF49410">
    <property type="entry name" value="Alpha-macroglobulin receptor domain"/>
    <property type="match status" value="1"/>
</dbReference>
<comment type="similarity">
    <text evidence="1">Belongs to the protease inhibitor I39 (alpha-2-macroglobulin) family.</text>
</comment>
<dbReference type="Pfam" id="PF00207">
    <property type="entry name" value="A2M"/>
    <property type="match status" value="1"/>
</dbReference>
<dbReference type="InterPro" id="IPR050473">
    <property type="entry name" value="A2M/Complement_sys"/>
</dbReference>
<dbReference type="Gene3D" id="2.60.120.1540">
    <property type="match status" value="1"/>
</dbReference>
<evidence type="ECO:0000256" key="6">
    <source>
        <dbReference type="ARBA" id="ARBA00023180"/>
    </source>
</evidence>
<evidence type="ECO:0000259" key="8">
    <source>
        <dbReference type="SMART" id="SM01361"/>
    </source>
</evidence>
<proteinExistence type="inferred from homology"/>
<dbReference type="Gene3D" id="2.60.40.690">
    <property type="entry name" value="Alpha-macroglobulin, receptor-binding domain"/>
    <property type="match status" value="1"/>
</dbReference>
<dbReference type="InterPro" id="IPR011626">
    <property type="entry name" value="Alpha-macroglobulin_TED"/>
</dbReference>
<protein>
    <submittedName>
        <fullName evidence="9">Uncharacterized protein</fullName>
    </submittedName>
</protein>
<dbReference type="SMART" id="SM01360">
    <property type="entry name" value="A2M"/>
    <property type="match status" value="1"/>
</dbReference>
<dbReference type="CDD" id="cd02897">
    <property type="entry name" value="A2M_2"/>
    <property type="match status" value="1"/>
</dbReference>
<dbReference type="InterPro" id="IPR014756">
    <property type="entry name" value="Ig_E-set"/>
</dbReference>
<feature type="domain" description="Alpha-2-macroglobulin" evidence="7">
    <location>
        <begin position="32"/>
        <end position="121"/>
    </location>
</feature>
<dbReference type="GO" id="GO:0004867">
    <property type="term" value="F:serine-type endopeptidase inhibitor activity"/>
    <property type="evidence" value="ECO:0007669"/>
    <property type="project" value="UniProtKB-KW"/>
</dbReference>
<dbReference type="InterPro" id="IPR047565">
    <property type="entry name" value="Alpha-macroglob_thiol-ester_cl"/>
</dbReference>
<dbReference type="GO" id="GO:0007399">
    <property type="term" value="P:nervous system development"/>
    <property type="evidence" value="ECO:0007669"/>
    <property type="project" value="UniProtKB-ARBA"/>
</dbReference>
<dbReference type="InterPro" id="IPR013783">
    <property type="entry name" value="Ig-like_fold"/>
</dbReference>
<dbReference type="InterPro" id="IPR008930">
    <property type="entry name" value="Terpenoid_cyclase/PrenylTrfase"/>
</dbReference>
<keyword evidence="2" id="KW-0646">Protease inhibitor</keyword>
<keyword evidence="4" id="KW-0722">Serine protease inhibitor</keyword>
<evidence type="ECO:0000259" key="7">
    <source>
        <dbReference type="SMART" id="SM01360"/>
    </source>
</evidence>
<dbReference type="InterPro" id="IPR036595">
    <property type="entry name" value="A-macroglobulin_rcpt-bd_sf"/>
</dbReference>
<dbReference type="FunFam" id="2.60.40.10:FF:000312">
    <property type="entry name" value="Alpha-2-macroglobulin like 1"/>
    <property type="match status" value="1"/>
</dbReference>
<evidence type="ECO:0000256" key="3">
    <source>
        <dbReference type="ARBA" id="ARBA00022729"/>
    </source>
</evidence>
<dbReference type="EMBL" id="JAGTTL010000033">
    <property type="protein sequence ID" value="KAK6295810.1"/>
    <property type="molecule type" value="Genomic_DNA"/>
</dbReference>
<dbReference type="InterPro" id="IPR009048">
    <property type="entry name" value="A-macroglobulin_rcpt-bd"/>
</dbReference>
<accession>A0AAN8L1M7</accession>
<dbReference type="Gene3D" id="2.20.130.20">
    <property type="match status" value="1"/>
</dbReference>
<dbReference type="InterPro" id="IPR001599">
    <property type="entry name" value="Macroglobln_a2"/>
</dbReference>
<dbReference type="PANTHER" id="PTHR11412:SF150">
    <property type="entry name" value="ALPHA-2-MACROGLOBULIN-RELATED"/>
    <property type="match status" value="1"/>
</dbReference>
<dbReference type="Pfam" id="PF07678">
    <property type="entry name" value="TED_complement"/>
    <property type="match status" value="1"/>
</dbReference>
<dbReference type="PANTHER" id="PTHR11412">
    <property type="entry name" value="MACROGLOBULIN / COMPLEMENT"/>
    <property type="match status" value="1"/>
</dbReference>
<name>A0AAN8L1M7_9TELE</name>
<dbReference type="InterPro" id="IPR041813">
    <property type="entry name" value="A2M_TED"/>
</dbReference>
<evidence type="ECO:0000256" key="1">
    <source>
        <dbReference type="ARBA" id="ARBA00010952"/>
    </source>
</evidence>
<dbReference type="GO" id="GO:0005615">
    <property type="term" value="C:extracellular space"/>
    <property type="evidence" value="ECO:0007669"/>
    <property type="project" value="InterPro"/>
</dbReference>
<dbReference type="Gene3D" id="2.60.40.10">
    <property type="entry name" value="Immunoglobulins"/>
    <property type="match status" value="1"/>
</dbReference>
<comment type="caution">
    <text evidence="9">The sequence shown here is derived from an EMBL/GenBank/DDBJ whole genome shotgun (WGS) entry which is preliminary data.</text>
</comment>
<evidence type="ECO:0000313" key="10">
    <source>
        <dbReference type="Proteomes" id="UP001356427"/>
    </source>
</evidence>
<dbReference type="FunFam" id="1.50.10.20:FF:000001">
    <property type="entry name" value="CD109 isoform 1"/>
    <property type="match status" value="1"/>
</dbReference>
<keyword evidence="10" id="KW-1185">Reference proteome</keyword>
<gene>
    <name evidence="9" type="ORF">J4Q44_G00335230</name>
</gene>
<dbReference type="InterPro" id="IPR019742">
    <property type="entry name" value="MacrogloblnA2_CS"/>
</dbReference>
<evidence type="ECO:0000256" key="2">
    <source>
        <dbReference type="ARBA" id="ARBA00022690"/>
    </source>
</evidence>
<dbReference type="PROSITE" id="PS00477">
    <property type="entry name" value="ALPHA_2_MACROGLOBULIN"/>
    <property type="match status" value="1"/>
</dbReference>
<feature type="domain" description="Alpha-macroglobulin receptor-binding" evidence="8">
    <location>
        <begin position="650"/>
        <end position="739"/>
    </location>
</feature>
<organism evidence="9 10">
    <name type="scientific">Coregonus suidteri</name>
    <dbReference type="NCBI Taxonomy" id="861788"/>
    <lineage>
        <taxon>Eukaryota</taxon>
        <taxon>Metazoa</taxon>
        <taxon>Chordata</taxon>
        <taxon>Craniata</taxon>
        <taxon>Vertebrata</taxon>
        <taxon>Euteleostomi</taxon>
        <taxon>Actinopterygii</taxon>
        <taxon>Neopterygii</taxon>
        <taxon>Teleostei</taxon>
        <taxon>Protacanthopterygii</taxon>
        <taxon>Salmoniformes</taxon>
        <taxon>Salmonidae</taxon>
        <taxon>Coregoninae</taxon>
        <taxon>Coregonus</taxon>
    </lineage>
</organism>
<evidence type="ECO:0000256" key="4">
    <source>
        <dbReference type="ARBA" id="ARBA00022900"/>
    </source>
</evidence>
<sequence>KWTALKRVHQVRDCAAPPPPPIETVRTFFPETWIWDLVEVGESGTAYMPLTVPDTITTWETEAFCLAPGGFGLAPPVEIIVFQPFFLELTLPYSIIRGEHFELKATVFNYLSKCIMVSVTPAHSLDYTLTPLNDVQYSSCLCANGQKTFSWTMAPSVLGDLNVSVSAEAVQSHAACDNEIVNVPERGRIDTVTHSLLVKAEGTEKTDTYNWLLCPTGEALTEDVELQLPKNVVDGSDRMSLSVLGDILGRALKNLDGLLQMPYGCGEQNMALLAPNIYILEYLRNTEQLTPAIRDKATKFLTSGYQRQLNYKHFDGAYSTFGQGSGNTWLTAFVLRSFGKAQSFIYIDPAKIEQSKTWLERRQGKHGCFIKLGKLFNNRMKGGVTDEVTLTAYITASMLELNMSVSDPVVYGSLSCLRNSTSDLSNTYTTALMAYTFTLPGNMETRAQLLQHLDTIALQEGGLLHWTQTSSETSASLAVEISSYVLLASLSASPLSTTDLGYASRIVRWLVRQQNAYGGFSSTQDTVVALQALALYSTRVFSREGTSTVTVQSPSGGQHLFEVNQNNKLLYQERAMQDTEGKYSVEVKGSACASVQVAVALHYNIPTPTDSFYPTLSIKVKPEVDCNSNSLRPRVTLKLQSQYHGKELTTNMIIVDLKMLSGFAPDPESLGRLRGSLLVDRVDTKDDHVLMYLRELPSLFQPFNHTLDIIQELPVQNLKPAVVKIYDYYQPSDQAETEYVFPCK</sequence>
<dbReference type="SUPFAM" id="SSF81296">
    <property type="entry name" value="E set domains"/>
    <property type="match status" value="1"/>
</dbReference>
<keyword evidence="3" id="KW-0732">Signal</keyword>
<reference evidence="9 10" key="1">
    <citation type="submission" date="2021-04" db="EMBL/GenBank/DDBJ databases">
        <authorList>
            <person name="De Guttry C."/>
            <person name="Zahm M."/>
            <person name="Klopp C."/>
            <person name="Cabau C."/>
            <person name="Louis A."/>
            <person name="Berthelot C."/>
            <person name="Parey E."/>
            <person name="Roest Crollius H."/>
            <person name="Montfort J."/>
            <person name="Robinson-Rechavi M."/>
            <person name="Bucao C."/>
            <person name="Bouchez O."/>
            <person name="Gislard M."/>
            <person name="Lluch J."/>
            <person name="Milhes M."/>
            <person name="Lampietro C."/>
            <person name="Lopez Roques C."/>
            <person name="Donnadieu C."/>
            <person name="Braasch I."/>
            <person name="Desvignes T."/>
            <person name="Postlethwait J."/>
            <person name="Bobe J."/>
            <person name="Wedekind C."/>
            <person name="Guiguen Y."/>
        </authorList>
    </citation>
    <scope>NUCLEOTIDE SEQUENCE [LARGE SCALE GENOMIC DNA]</scope>
    <source>
        <strain evidence="9">Cs_M1</strain>
        <tissue evidence="9">Blood</tissue>
    </source>
</reference>
<dbReference type="Gene3D" id="1.50.10.20">
    <property type="match status" value="1"/>
</dbReference>
<dbReference type="Pfam" id="PF07677">
    <property type="entry name" value="A2M_recep"/>
    <property type="match status" value="1"/>
</dbReference>
<dbReference type="AlphaFoldDB" id="A0AAN8L1M7"/>
<dbReference type="SUPFAM" id="SSF48239">
    <property type="entry name" value="Terpenoid cyclases/Protein prenyltransferases"/>
    <property type="match status" value="1"/>
</dbReference>
<dbReference type="Proteomes" id="UP001356427">
    <property type="component" value="Unassembled WGS sequence"/>
</dbReference>
<keyword evidence="6" id="KW-0325">Glycoprotein</keyword>
<feature type="non-terminal residue" evidence="9">
    <location>
        <position position="1"/>
    </location>
</feature>